<dbReference type="InterPro" id="IPR052171">
    <property type="entry name" value="NHEJ_LigD"/>
</dbReference>
<dbReference type="NCBIfam" id="TIGR02778">
    <property type="entry name" value="ligD_pol"/>
    <property type="match status" value="1"/>
</dbReference>
<evidence type="ECO:0000256" key="12">
    <source>
        <dbReference type="ARBA" id="ARBA00022840"/>
    </source>
</evidence>
<dbReference type="EMBL" id="BAABEZ010000002">
    <property type="protein sequence ID" value="GAA4449788.1"/>
    <property type="molecule type" value="Genomic_DNA"/>
</dbReference>
<dbReference type="InterPro" id="IPR014145">
    <property type="entry name" value="LigD_pol_dom"/>
</dbReference>
<evidence type="ECO:0000256" key="5">
    <source>
        <dbReference type="ARBA" id="ARBA00022695"/>
    </source>
</evidence>
<evidence type="ECO:0000256" key="14">
    <source>
        <dbReference type="ARBA" id="ARBA00023125"/>
    </source>
</evidence>
<dbReference type="Gene3D" id="3.90.920.10">
    <property type="entry name" value="DNA primase, PRIM domain"/>
    <property type="match status" value="1"/>
</dbReference>
<dbReference type="PANTHER" id="PTHR42705:SF2">
    <property type="entry name" value="BIFUNCTIONAL NON-HOMOLOGOUS END JOINING PROTEIN LIGD"/>
    <property type="match status" value="1"/>
</dbReference>
<evidence type="ECO:0000256" key="6">
    <source>
        <dbReference type="ARBA" id="ARBA00022722"/>
    </source>
</evidence>
<organism evidence="23 24">
    <name type="scientific">Rurimicrobium arvi</name>
    <dbReference type="NCBI Taxonomy" id="2049916"/>
    <lineage>
        <taxon>Bacteria</taxon>
        <taxon>Pseudomonadati</taxon>
        <taxon>Bacteroidota</taxon>
        <taxon>Chitinophagia</taxon>
        <taxon>Chitinophagales</taxon>
        <taxon>Chitinophagaceae</taxon>
        <taxon>Rurimicrobium</taxon>
    </lineage>
</organism>
<dbReference type="PANTHER" id="PTHR42705">
    <property type="entry name" value="BIFUNCTIONAL NON-HOMOLOGOUS END JOINING PROTEIN LIGD"/>
    <property type="match status" value="1"/>
</dbReference>
<keyword evidence="14" id="KW-0238">DNA-binding</keyword>
<dbReference type="CDD" id="cd07906">
    <property type="entry name" value="Adenylation_DNA_ligase_LigD_LigC"/>
    <property type="match status" value="1"/>
</dbReference>
<dbReference type="InterPro" id="IPR014144">
    <property type="entry name" value="LigD_PE_domain"/>
</dbReference>
<evidence type="ECO:0000256" key="2">
    <source>
        <dbReference type="ARBA" id="ARBA00012727"/>
    </source>
</evidence>
<keyword evidence="10" id="KW-0378">Hydrolase</keyword>
<dbReference type="PROSITE" id="PS50160">
    <property type="entry name" value="DNA_LIGASE_A3"/>
    <property type="match status" value="1"/>
</dbReference>
<dbReference type="Pfam" id="PF13298">
    <property type="entry name" value="LigD_N"/>
    <property type="match status" value="1"/>
</dbReference>
<protein>
    <recommendedName>
        <fullName evidence="2">DNA ligase (ATP)</fullName>
        <ecNumber evidence="2">6.5.1.1</ecNumber>
    </recommendedName>
    <alternativeName>
        <fullName evidence="19">NHEJ DNA polymerase</fullName>
    </alternativeName>
</protein>
<comment type="cofactor">
    <cofactor evidence="1">
        <name>Mn(2+)</name>
        <dbReference type="ChEBI" id="CHEBI:29035"/>
    </cofactor>
</comment>
<reference evidence="24" key="1">
    <citation type="journal article" date="2019" name="Int. J. Syst. Evol. Microbiol.">
        <title>The Global Catalogue of Microorganisms (GCM) 10K type strain sequencing project: providing services to taxonomists for standard genome sequencing and annotation.</title>
        <authorList>
            <consortium name="The Broad Institute Genomics Platform"/>
            <consortium name="The Broad Institute Genome Sequencing Center for Infectious Disease"/>
            <person name="Wu L."/>
            <person name="Ma J."/>
        </authorList>
    </citation>
    <scope>NUCLEOTIDE SEQUENCE [LARGE SCALE GENOMIC DNA]</scope>
    <source>
        <strain evidence="24">JCM 31921</strain>
    </source>
</reference>
<dbReference type="EC" id="6.5.1.1" evidence="2"/>
<keyword evidence="9" id="KW-0227">DNA damage</keyword>
<feature type="domain" description="ATP-dependent DNA ligase family profile" evidence="22">
    <location>
        <begin position="330"/>
        <end position="452"/>
    </location>
</feature>
<dbReference type="Pfam" id="PF04679">
    <property type="entry name" value="DNA_ligase_A_C"/>
    <property type="match status" value="1"/>
</dbReference>
<evidence type="ECO:0000313" key="24">
    <source>
        <dbReference type="Proteomes" id="UP001501410"/>
    </source>
</evidence>
<dbReference type="Gene3D" id="2.40.50.140">
    <property type="entry name" value="Nucleic acid-binding proteins"/>
    <property type="match status" value="1"/>
</dbReference>
<evidence type="ECO:0000256" key="17">
    <source>
        <dbReference type="ARBA" id="ARBA00023211"/>
    </source>
</evidence>
<keyword evidence="24" id="KW-1185">Reference proteome</keyword>
<gene>
    <name evidence="23" type="primary">ligD</name>
    <name evidence="23" type="ORF">GCM10023092_04650</name>
</gene>
<evidence type="ECO:0000256" key="8">
    <source>
        <dbReference type="ARBA" id="ARBA00022741"/>
    </source>
</evidence>
<evidence type="ECO:0000256" key="9">
    <source>
        <dbReference type="ARBA" id="ARBA00022763"/>
    </source>
</evidence>
<evidence type="ECO:0000256" key="21">
    <source>
        <dbReference type="SAM" id="MobiDB-lite"/>
    </source>
</evidence>
<keyword evidence="5" id="KW-0548">Nucleotidyltransferase</keyword>
<dbReference type="SUPFAM" id="SSF56091">
    <property type="entry name" value="DNA ligase/mRNA capping enzyme, catalytic domain"/>
    <property type="match status" value="1"/>
</dbReference>
<dbReference type="CDD" id="cd07971">
    <property type="entry name" value="OBF_DNA_ligase_LigD"/>
    <property type="match status" value="1"/>
</dbReference>
<proteinExistence type="predicted"/>
<dbReference type="Gene3D" id="3.30.470.30">
    <property type="entry name" value="DNA ligase/mRNA capping enzyme"/>
    <property type="match status" value="1"/>
</dbReference>
<evidence type="ECO:0000256" key="20">
    <source>
        <dbReference type="ARBA" id="ARBA00034003"/>
    </source>
</evidence>
<keyword evidence="18" id="KW-0511">Multifunctional enzyme</keyword>
<dbReference type="SUPFAM" id="SSF50249">
    <property type="entry name" value="Nucleic acid-binding proteins"/>
    <property type="match status" value="1"/>
</dbReference>
<dbReference type="RefSeq" id="WP_344822272.1">
    <property type="nucleotide sequence ID" value="NZ_BAABEZ010000002.1"/>
</dbReference>
<dbReference type="GO" id="GO:0016874">
    <property type="term" value="F:ligase activity"/>
    <property type="evidence" value="ECO:0007669"/>
    <property type="project" value="UniProtKB-KW"/>
</dbReference>
<comment type="caution">
    <text evidence="23">The sequence shown here is derived from an EMBL/GenBank/DDBJ whole genome shotgun (WGS) entry which is preliminary data.</text>
</comment>
<evidence type="ECO:0000256" key="13">
    <source>
        <dbReference type="ARBA" id="ARBA00022932"/>
    </source>
</evidence>
<dbReference type="InterPro" id="IPR014143">
    <property type="entry name" value="NHEJ_ligase_prk"/>
</dbReference>
<dbReference type="InterPro" id="IPR014146">
    <property type="entry name" value="LigD_ligase_dom"/>
</dbReference>
<accession>A0ABP8MI04</accession>
<keyword evidence="3 23" id="KW-0436">Ligase</keyword>
<evidence type="ECO:0000256" key="19">
    <source>
        <dbReference type="ARBA" id="ARBA00029943"/>
    </source>
</evidence>
<evidence type="ECO:0000256" key="18">
    <source>
        <dbReference type="ARBA" id="ARBA00023268"/>
    </source>
</evidence>
<name>A0ABP8MI04_9BACT</name>
<dbReference type="InterPro" id="IPR012309">
    <property type="entry name" value="DNA_ligase_ATP-dep_C"/>
</dbReference>
<keyword evidence="11" id="KW-0269">Exonuclease</keyword>
<keyword evidence="4" id="KW-0808">Transferase</keyword>
<evidence type="ECO:0000313" key="23">
    <source>
        <dbReference type="EMBL" id="GAA4449788.1"/>
    </source>
</evidence>
<evidence type="ECO:0000256" key="11">
    <source>
        <dbReference type="ARBA" id="ARBA00022839"/>
    </source>
</evidence>
<keyword evidence="7" id="KW-0479">Metal-binding</keyword>
<keyword evidence="6" id="KW-0540">Nuclease</keyword>
<dbReference type="Gene3D" id="3.30.1490.70">
    <property type="match status" value="1"/>
</dbReference>
<sequence length="885" mass="99487">MSLVRYKQKRSADRTPEPFGGKPDTKTLLFVVQKHAASHLHYDFRLEMDGVLKSWAVPKGPSMDPSVKRLAMMVEDHPYDYHDFEGIIPQGEYGGGTVIVWDEGTYTSLEDTAASKKEQQRILLEQLEAGNLKFRLNGKKLKGEFALVRTGSMGKNAWLLIKHNDEYASSEDIAAEEASVRSGKTLDEIAAAMDTAAPEKPARKKKAVKASAPAKKKTVAVKKNVKTLIDAAPKHRFPDMLVPMLATLSEEVPAGDDWVYEVKWDGYRALCNRKGKKLDLYSRNGKSFNEKFPPVAASLAGWDADFVVDGEIIVETEEGKSDFGALQNWRSPADGKLVYYIFDLLWYDGHDISVLPLQERKKILAAVLPELPDIRVSEDFDTSGTAFLEKAKKLGLEGIMAKRRDSSYLTGERSDEWLKIKTGKRQEVVIGGYTLNGGSSKPFSALLVGVFEQGRFIYTGKVGTGFSIRKQEEMLRSFKKYIRKTSPFDTEPEWNKASRFRKASAGATVTWLKPELICEVNFTEMTSEGVMRHPSFEGMRSDKDAEEVHLEKAVPVSKTAKKAVASKTTSSGQPDLFSAKDDITFEADGHELKLTNMSKIYWPKKGVTKGDMLRYYDQVAPFILPYLQNRPLSLNRYPDGAEGKHFYQKDMTGKAPDWADLYLYHSADEERDKHFILGSNEATMLFVANLGCIEFHPWSSTVQHPDNPDWCIIDLDPGDNPFKQVIETANVTHEILSAVDCPCYCKTSGSTGLHIYVPLAAKYTYEQSKEFARIVVSLVHQRLPRYTTLERGIADRKGRMYLDFLQNRPQATLAAPYSLRPHPDAAVSMPLHWDEVKPSLKVSDFNIHNALERVRQQGDIFLPVLGKGISMKKVLDRIDTTFGTR</sequence>
<keyword evidence="15" id="KW-0233">DNA recombination</keyword>
<evidence type="ECO:0000256" key="15">
    <source>
        <dbReference type="ARBA" id="ARBA00023172"/>
    </source>
</evidence>
<evidence type="ECO:0000256" key="1">
    <source>
        <dbReference type="ARBA" id="ARBA00001936"/>
    </source>
</evidence>
<evidence type="ECO:0000259" key="22">
    <source>
        <dbReference type="PROSITE" id="PS50160"/>
    </source>
</evidence>
<dbReference type="NCBIfam" id="TIGR02779">
    <property type="entry name" value="NHEJ_ligase_lig"/>
    <property type="match status" value="1"/>
</dbReference>
<dbReference type="NCBIfam" id="TIGR02776">
    <property type="entry name" value="NHEJ_ligase_prk"/>
    <property type="match status" value="1"/>
</dbReference>
<dbReference type="Pfam" id="PF01068">
    <property type="entry name" value="DNA_ligase_A_M"/>
    <property type="match status" value="1"/>
</dbReference>
<keyword evidence="13" id="KW-0239">DNA-directed DNA polymerase</keyword>
<evidence type="ECO:0000256" key="7">
    <source>
        <dbReference type="ARBA" id="ARBA00022723"/>
    </source>
</evidence>
<keyword evidence="16" id="KW-0234">DNA repair</keyword>
<evidence type="ECO:0000256" key="3">
    <source>
        <dbReference type="ARBA" id="ARBA00022598"/>
    </source>
</evidence>
<keyword evidence="8" id="KW-0547">Nucleotide-binding</keyword>
<keyword evidence="17" id="KW-0464">Manganese</keyword>
<evidence type="ECO:0000256" key="4">
    <source>
        <dbReference type="ARBA" id="ARBA00022679"/>
    </source>
</evidence>
<evidence type="ECO:0000256" key="10">
    <source>
        <dbReference type="ARBA" id="ARBA00022801"/>
    </source>
</evidence>
<dbReference type="InterPro" id="IPR012340">
    <property type="entry name" value="NA-bd_OB-fold"/>
</dbReference>
<feature type="region of interest" description="Disordered" evidence="21">
    <location>
        <begin position="1"/>
        <end position="21"/>
    </location>
</feature>
<comment type="catalytic activity">
    <reaction evidence="20">
        <text>ATP + (deoxyribonucleotide)n-3'-hydroxyl + 5'-phospho-(deoxyribonucleotide)m = (deoxyribonucleotide)n+m + AMP + diphosphate.</text>
        <dbReference type="EC" id="6.5.1.1"/>
    </reaction>
</comment>
<dbReference type="InterPro" id="IPR012310">
    <property type="entry name" value="DNA_ligase_ATP-dep_cent"/>
</dbReference>
<dbReference type="Pfam" id="PF21686">
    <property type="entry name" value="LigD_Prim-Pol"/>
    <property type="match status" value="1"/>
</dbReference>
<dbReference type="NCBIfam" id="TIGR02777">
    <property type="entry name" value="LigD_PE_dom"/>
    <property type="match status" value="1"/>
</dbReference>
<dbReference type="Proteomes" id="UP001501410">
    <property type="component" value="Unassembled WGS sequence"/>
</dbReference>
<evidence type="ECO:0000256" key="16">
    <source>
        <dbReference type="ARBA" id="ARBA00023204"/>
    </source>
</evidence>
<keyword evidence="12" id="KW-0067">ATP-binding</keyword>